<evidence type="ECO:0000313" key="8">
    <source>
        <dbReference type="Proteomes" id="UP000000322"/>
    </source>
</evidence>
<protein>
    <recommendedName>
        <fullName evidence="9">Integral membrane protein</fullName>
    </recommendedName>
</protein>
<keyword evidence="3 6" id="KW-0812">Transmembrane</keyword>
<dbReference type="RefSeq" id="WP_012868580.1">
    <property type="nucleotide sequence ID" value="NC_013521.1"/>
</dbReference>
<feature type="transmembrane region" description="Helical" evidence="6">
    <location>
        <begin position="603"/>
        <end position="627"/>
    </location>
</feature>
<dbReference type="HOGENOM" id="CLU_009723_1_0_11"/>
<evidence type="ECO:0000256" key="2">
    <source>
        <dbReference type="ARBA" id="ARBA00022475"/>
    </source>
</evidence>
<dbReference type="Proteomes" id="UP000000322">
    <property type="component" value="Chromosome"/>
</dbReference>
<gene>
    <name evidence="7" type="ordered locus">Sked_36260</name>
</gene>
<feature type="transmembrane region" description="Helical" evidence="6">
    <location>
        <begin position="60"/>
        <end position="82"/>
    </location>
</feature>
<evidence type="ECO:0000256" key="5">
    <source>
        <dbReference type="ARBA" id="ARBA00023136"/>
    </source>
</evidence>
<dbReference type="eggNOG" id="COG0392">
    <property type="taxonomic scope" value="Bacteria"/>
</dbReference>
<reference evidence="7 8" key="1">
    <citation type="journal article" date="2009" name="Stand. Genomic Sci.">
        <title>Complete genome sequence of Sanguibacter keddieii type strain (ST-74).</title>
        <authorList>
            <person name="Ivanova N."/>
            <person name="Sikorski J."/>
            <person name="Sims D."/>
            <person name="Brettin T."/>
            <person name="Detter J.C."/>
            <person name="Han C."/>
            <person name="Lapidus A."/>
            <person name="Copeland A."/>
            <person name="Glavina Del Rio T."/>
            <person name="Nolan M."/>
            <person name="Chen F."/>
            <person name="Lucas S."/>
            <person name="Tice H."/>
            <person name="Cheng J.F."/>
            <person name="Bruce D."/>
            <person name="Goodwin L."/>
            <person name="Pitluck S."/>
            <person name="Pati A."/>
            <person name="Mavromatis K."/>
            <person name="Chen A."/>
            <person name="Palaniappan K."/>
            <person name="D'haeseleer P."/>
            <person name="Chain P."/>
            <person name="Bristow J."/>
            <person name="Eisen J.A."/>
            <person name="Markowitz V."/>
            <person name="Hugenholtz P."/>
            <person name="Goker M."/>
            <person name="Pukall R."/>
            <person name="Klenk H.P."/>
            <person name="Kyrpides N.C."/>
        </authorList>
    </citation>
    <scope>NUCLEOTIDE SEQUENCE [LARGE SCALE GENOMIC DNA]</scope>
    <source>
        <strain evidence="8">ATCC 51767 / DSM 10542 / NCFB 3025 / ST-74</strain>
    </source>
</reference>
<keyword evidence="5 6" id="KW-0472">Membrane</keyword>
<dbReference type="PANTHER" id="PTHR39087">
    <property type="entry name" value="UPF0104 MEMBRANE PROTEIN MJ1595"/>
    <property type="match status" value="1"/>
</dbReference>
<dbReference type="EMBL" id="CP001819">
    <property type="protein sequence ID" value="ACZ23512.1"/>
    <property type="molecule type" value="Genomic_DNA"/>
</dbReference>
<evidence type="ECO:0000256" key="6">
    <source>
        <dbReference type="SAM" id="Phobius"/>
    </source>
</evidence>
<dbReference type="Pfam" id="PF03706">
    <property type="entry name" value="LPG_synthase_TM"/>
    <property type="match status" value="1"/>
</dbReference>
<feature type="transmembrane region" description="Helical" evidence="6">
    <location>
        <begin position="639"/>
        <end position="662"/>
    </location>
</feature>
<feature type="transmembrane region" description="Helical" evidence="6">
    <location>
        <begin position="572"/>
        <end position="591"/>
    </location>
</feature>
<dbReference type="InterPro" id="IPR022791">
    <property type="entry name" value="L-PG_synthase/AglD"/>
</dbReference>
<keyword evidence="8" id="KW-1185">Reference proteome</keyword>
<comment type="subcellular location">
    <subcellularLocation>
        <location evidence="1">Cell membrane</location>
        <topology evidence="1">Multi-pass membrane protein</topology>
    </subcellularLocation>
</comment>
<organism evidence="7 8">
    <name type="scientific">Sanguibacter keddieii (strain ATCC 51767 / DSM 10542 / NCFB 3025 / ST-74)</name>
    <dbReference type="NCBI Taxonomy" id="446469"/>
    <lineage>
        <taxon>Bacteria</taxon>
        <taxon>Bacillati</taxon>
        <taxon>Actinomycetota</taxon>
        <taxon>Actinomycetes</taxon>
        <taxon>Micrococcales</taxon>
        <taxon>Sanguibacteraceae</taxon>
        <taxon>Sanguibacter</taxon>
    </lineage>
</organism>
<feature type="transmembrane region" description="Helical" evidence="6">
    <location>
        <begin position="845"/>
        <end position="866"/>
    </location>
</feature>
<evidence type="ECO:0000256" key="3">
    <source>
        <dbReference type="ARBA" id="ARBA00022692"/>
    </source>
</evidence>
<dbReference type="GO" id="GO:0005886">
    <property type="term" value="C:plasma membrane"/>
    <property type="evidence" value="ECO:0007669"/>
    <property type="project" value="UniProtKB-SubCell"/>
</dbReference>
<dbReference type="AlphaFoldDB" id="D1BFK9"/>
<dbReference type="NCBIfam" id="TIGR00374">
    <property type="entry name" value="flippase-like domain"/>
    <property type="match status" value="1"/>
</dbReference>
<proteinExistence type="predicted"/>
<feature type="transmembrane region" description="Helical" evidence="6">
    <location>
        <begin position="134"/>
        <end position="155"/>
    </location>
</feature>
<feature type="transmembrane region" description="Helical" evidence="6">
    <location>
        <begin position="206"/>
        <end position="233"/>
    </location>
</feature>
<sequence length="872" mass="92656">MPPESQQHRAVHDVGSFYAETSATPTLPGAPGTDAEHDDTLAPVLVVDTPMVRVRQPRDLVNVVVAGVGAILVLVLAVYAHATTEGVQADVQNFGSVLAQVLFVPVALLEALIMLGVPVAVLTEIAIRRQGRQVVECIAALVTGLTLAALATWAIATWGSDELQIGMSVPIRGVYTLTIPGFIAGVGGLLTASGPRMRRRTVRLSWNLLWVSLTVVLVTGQVSLSGVLFALLLGRLAGMLVRYVSGVRSERAYGQDLLDGVRRAGFEPTALIRVRDVADDDEPVDAYDRVSDEEASARALAEGTELAPGPSSVAITRYSDNRVYALSQDGGPRLDVVVLDGDRQVIGVLTRLWRSLRLRGIDGRSAISLRAVAERAALLAYAAQSAGVRSPRLLGLAEADDSMLLIQEHAVGTMPLRDVPTEKITDKVLRDAWRQLEIAHAAGLAHRQLTADVLLLGSSESGEPEVWLTGWESGDVASSTLARRMDLTQLIALLALRVGAERAMASAAEVLSDTDIEALGPLLQVVALPTSTREEVRKHKEVITDLRQAFVDRLPEADVQPVSLVRFGARTIITLVLSVVAVFVVLTTINFEEIKEALLDAQPWWALVAFALGVVTWVGSAVTFVAFAPVRLSVFRATAVQAAASFVALAAPAGLGPAALNLRMLTKRGVSTSLALATVALVQVSQFVVTVLLLVGLSVATGDGGVLRSLPSTTMLAAFAIAALVVASAFMVPWVRRWVISKLEPMYRQVWPRLSEMLGQPWRIALGFAGNIVMTMGYVLAFDAALAAFGQDVALVDVAVVYLVGNTAGALVPTPGGLGAIEFALITGLTATAGVPASIATPAVALFRVVTYWARIPIGWVAMRYLQRKGDL</sequence>
<feature type="transmembrane region" description="Helical" evidence="6">
    <location>
        <begin position="761"/>
        <end position="781"/>
    </location>
</feature>
<feature type="transmembrane region" description="Helical" evidence="6">
    <location>
        <begin position="102"/>
        <end position="122"/>
    </location>
</feature>
<name>D1BFK9_SANKS</name>
<feature type="transmembrane region" description="Helical" evidence="6">
    <location>
        <begin position="674"/>
        <end position="695"/>
    </location>
</feature>
<feature type="transmembrane region" description="Helical" evidence="6">
    <location>
        <begin position="793"/>
        <end position="812"/>
    </location>
</feature>
<feature type="transmembrane region" description="Helical" evidence="6">
    <location>
        <begin position="715"/>
        <end position="740"/>
    </location>
</feature>
<evidence type="ECO:0000256" key="1">
    <source>
        <dbReference type="ARBA" id="ARBA00004651"/>
    </source>
</evidence>
<accession>D1BFK9</accession>
<dbReference type="KEGG" id="ske:Sked_36260"/>
<dbReference type="PANTHER" id="PTHR39087:SF2">
    <property type="entry name" value="UPF0104 MEMBRANE PROTEIN MJ1595"/>
    <property type="match status" value="1"/>
</dbReference>
<dbReference type="STRING" id="446469.Sked_36260"/>
<keyword evidence="2" id="KW-1003">Cell membrane</keyword>
<evidence type="ECO:0008006" key="9">
    <source>
        <dbReference type="Google" id="ProtNLM"/>
    </source>
</evidence>
<evidence type="ECO:0000313" key="7">
    <source>
        <dbReference type="EMBL" id="ACZ23512.1"/>
    </source>
</evidence>
<keyword evidence="4 6" id="KW-1133">Transmembrane helix</keyword>
<evidence type="ECO:0000256" key="4">
    <source>
        <dbReference type="ARBA" id="ARBA00022989"/>
    </source>
</evidence>
<feature type="transmembrane region" description="Helical" evidence="6">
    <location>
        <begin position="175"/>
        <end position="194"/>
    </location>
</feature>
<dbReference type="OrthoDB" id="5242664at2"/>